<proteinExistence type="predicted"/>
<evidence type="ECO:0000259" key="1">
    <source>
        <dbReference type="Pfam" id="PF12680"/>
    </source>
</evidence>
<dbReference type="InterPro" id="IPR032710">
    <property type="entry name" value="NTF2-like_dom_sf"/>
</dbReference>
<dbReference type="InterPro" id="IPR037401">
    <property type="entry name" value="SnoaL-like"/>
</dbReference>
<organism evidence="2 3">
    <name type="scientific">Gracilimonas sediminicola</name>
    <dbReference type="NCBI Taxonomy" id="2952158"/>
    <lineage>
        <taxon>Bacteria</taxon>
        <taxon>Pseudomonadati</taxon>
        <taxon>Balneolota</taxon>
        <taxon>Balneolia</taxon>
        <taxon>Balneolales</taxon>
        <taxon>Balneolaceae</taxon>
        <taxon>Gracilimonas</taxon>
    </lineage>
</organism>
<comment type="caution">
    <text evidence="2">The sequence shown here is derived from an EMBL/GenBank/DDBJ whole genome shotgun (WGS) entry which is preliminary data.</text>
</comment>
<dbReference type="EMBL" id="JANDBC010000001">
    <property type="protein sequence ID" value="MCP9290669.1"/>
    <property type="molecule type" value="Genomic_DNA"/>
</dbReference>
<dbReference type="AlphaFoldDB" id="A0A9X2RG12"/>
<name>A0A9X2RG12_9BACT</name>
<keyword evidence="3" id="KW-1185">Reference proteome</keyword>
<dbReference type="Proteomes" id="UP001139125">
    <property type="component" value="Unassembled WGS sequence"/>
</dbReference>
<protein>
    <submittedName>
        <fullName evidence="2">Nuclear transport factor 2 family protein</fullName>
    </submittedName>
</protein>
<evidence type="ECO:0000313" key="3">
    <source>
        <dbReference type="Proteomes" id="UP001139125"/>
    </source>
</evidence>
<sequence>MHKNEKLITRLYTGLKNLDADMMLSCYHEEATFRDPVFELHSKKEIDGMWTMLCSRAKEFKLSFDSVQADHSSGSAQIEAAYLFSKTGRKVHNKITAHFEFQDGLIAGHLDEFNFWKWSAMALGVPGYILGWSPFLQKKVQAEAMKNLRLFRSSQ</sequence>
<dbReference type="Pfam" id="PF12680">
    <property type="entry name" value="SnoaL_2"/>
    <property type="match status" value="1"/>
</dbReference>
<dbReference type="SUPFAM" id="SSF54427">
    <property type="entry name" value="NTF2-like"/>
    <property type="match status" value="1"/>
</dbReference>
<evidence type="ECO:0000313" key="2">
    <source>
        <dbReference type="EMBL" id="MCP9290669.1"/>
    </source>
</evidence>
<feature type="domain" description="SnoaL-like" evidence="1">
    <location>
        <begin position="9"/>
        <end position="109"/>
    </location>
</feature>
<dbReference type="RefSeq" id="WP_255132955.1">
    <property type="nucleotide sequence ID" value="NZ_JANDBC010000001.1"/>
</dbReference>
<dbReference type="Gene3D" id="3.10.450.50">
    <property type="match status" value="1"/>
</dbReference>
<gene>
    <name evidence="2" type="ORF">NM125_03610</name>
</gene>
<reference evidence="2" key="1">
    <citation type="submission" date="2022-06" db="EMBL/GenBank/DDBJ databases">
        <title>Gracilimonas sp. CAU 1638 isolated from sea sediment.</title>
        <authorList>
            <person name="Kim W."/>
        </authorList>
    </citation>
    <scope>NUCLEOTIDE SEQUENCE</scope>
    <source>
        <strain evidence="2">CAU 1638</strain>
    </source>
</reference>
<accession>A0A9X2RG12</accession>